<dbReference type="Pfam" id="PF06414">
    <property type="entry name" value="Zeta_toxin"/>
    <property type="match status" value="1"/>
</dbReference>
<dbReference type="EMBL" id="CP029149">
    <property type="protein sequence ID" value="QHN64608.1"/>
    <property type="molecule type" value="Genomic_DNA"/>
</dbReference>
<reference evidence="2 3" key="1">
    <citation type="submission" date="2018-04" db="EMBL/GenBank/DDBJ databases">
        <title>Characteristic and Complete Genome Sequencing of A Novel Member of Infective Endocarditis Causative Bacteria: Bergeyella cardium QL-PH.</title>
        <authorList>
            <person name="Pan H."/>
            <person name="Sun E."/>
            <person name="Zhang Y."/>
        </authorList>
    </citation>
    <scope>NUCLEOTIDE SEQUENCE [LARGE SCALE GENOMIC DNA]</scope>
    <source>
        <strain evidence="2 3">HPQL</strain>
    </source>
</reference>
<dbReference type="GO" id="GO:0005524">
    <property type="term" value="F:ATP binding"/>
    <property type="evidence" value="ECO:0007669"/>
    <property type="project" value="InterPro"/>
</dbReference>
<gene>
    <name evidence="2" type="ORF">DBX24_01210</name>
</gene>
<dbReference type="Proteomes" id="UP000464318">
    <property type="component" value="Chromosome"/>
</dbReference>
<dbReference type="SUPFAM" id="SSF52540">
    <property type="entry name" value="P-loop containing nucleoside triphosphate hydrolases"/>
    <property type="match status" value="1"/>
</dbReference>
<name>A0A6P1QT00_9FLAO</name>
<proteinExistence type="predicted"/>
<evidence type="ECO:0000313" key="3">
    <source>
        <dbReference type="Proteomes" id="UP000464318"/>
    </source>
</evidence>
<evidence type="ECO:0000259" key="1">
    <source>
        <dbReference type="Pfam" id="PF06414"/>
    </source>
</evidence>
<dbReference type="KEGG" id="bcad:DBX24_01210"/>
<dbReference type="InterPro" id="IPR010488">
    <property type="entry name" value="Zeta_toxin_domain"/>
</dbReference>
<dbReference type="AlphaFoldDB" id="A0A6P1QT00"/>
<dbReference type="OrthoDB" id="9792687at2"/>
<sequence length="283" mass="32837">MDLHKVVEIYNQERKDLLEDLTPQENPLAFILGGQPASGKSKLAKEFTSKFSNNNILFVNGDIYREFHPNRQELINNPLSYSKETQIFSNVFTENLIREAIENKYNIMVEGTMRNPQVPFNTAKMFKENGYRVEVLAISAPAIFTELGLYNRYQEEINFQGWGRLAEIESHNSAVNGILESLDLLYREKAVDKIHIYSYQAEKHIETFSLESGKWNIDDLPSNYITDAREIQLQRKENIAKLIERGENTLSQISDNLKSNVSDILQKLKDLNLKQEEKRGFRR</sequence>
<dbReference type="RefSeq" id="WP_160223718.1">
    <property type="nucleotide sequence ID" value="NZ_CP029149.1"/>
</dbReference>
<accession>A0A6P1QT00</accession>
<evidence type="ECO:0000313" key="2">
    <source>
        <dbReference type="EMBL" id="QHN64608.1"/>
    </source>
</evidence>
<feature type="domain" description="Zeta toxin" evidence="1">
    <location>
        <begin position="19"/>
        <end position="200"/>
    </location>
</feature>
<dbReference type="GO" id="GO:0016301">
    <property type="term" value="F:kinase activity"/>
    <property type="evidence" value="ECO:0007669"/>
    <property type="project" value="InterPro"/>
</dbReference>
<keyword evidence="3" id="KW-1185">Reference proteome</keyword>
<protein>
    <submittedName>
        <fullName evidence="2">Toxin</fullName>
    </submittedName>
</protein>
<organism evidence="2 3">
    <name type="scientific">Bergeyella cardium</name>
    <dbReference type="NCBI Taxonomy" id="1585976"/>
    <lineage>
        <taxon>Bacteria</taxon>
        <taxon>Pseudomonadati</taxon>
        <taxon>Bacteroidota</taxon>
        <taxon>Flavobacteriia</taxon>
        <taxon>Flavobacteriales</taxon>
        <taxon>Weeksellaceae</taxon>
        <taxon>Bergeyella</taxon>
    </lineage>
</organism>
<dbReference type="Gene3D" id="3.40.50.300">
    <property type="entry name" value="P-loop containing nucleotide triphosphate hydrolases"/>
    <property type="match status" value="1"/>
</dbReference>
<dbReference type="InterPro" id="IPR027417">
    <property type="entry name" value="P-loop_NTPase"/>
</dbReference>